<dbReference type="Pfam" id="PF13472">
    <property type="entry name" value="Lipase_GDSL_2"/>
    <property type="match status" value="1"/>
</dbReference>
<dbReference type="SUPFAM" id="SSF52266">
    <property type="entry name" value="SGNH hydrolase"/>
    <property type="match status" value="1"/>
</dbReference>
<dbReference type="InterPro" id="IPR013830">
    <property type="entry name" value="SGNH_hydro"/>
</dbReference>
<feature type="chain" id="PRO_5039183722" evidence="1">
    <location>
        <begin position="23"/>
        <end position="263"/>
    </location>
</feature>
<organism evidence="3 4">
    <name type="scientific">Candidatus Parabacteroides intestinigallinarum</name>
    <dbReference type="NCBI Taxonomy" id="2838722"/>
    <lineage>
        <taxon>Bacteria</taxon>
        <taxon>Pseudomonadati</taxon>
        <taxon>Bacteroidota</taxon>
        <taxon>Bacteroidia</taxon>
        <taxon>Bacteroidales</taxon>
        <taxon>Tannerellaceae</taxon>
        <taxon>Parabacteroides</taxon>
    </lineage>
</organism>
<dbReference type="PANTHER" id="PTHR30383:SF5">
    <property type="entry name" value="SGNH HYDROLASE-TYPE ESTERASE DOMAIN-CONTAINING PROTEIN"/>
    <property type="match status" value="1"/>
</dbReference>
<dbReference type="Proteomes" id="UP000823847">
    <property type="component" value="Unassembled WGS sequence"/>
</dbReference>
<comment type="caution">
    <text evidence="3">The sequence shown here is derived from an EMBL/GenBank/DDBJ whole genome shotgun (WGS) entry which is preliminary data.</text>
</comment>
<dbReference type="InterPro" id="IPR036514">
    <property type="entry name" value="SGNH_hydro_sf"/>
</dbReference>
<protein>
    <submittedName>
        <fullName evidence="3">Lipolytic protein G-D-S-L family</fullName>
    </submittedName>
</protein>
<reference evidence="3" key="1">
    <citation type="journal article" date="2021" name="PeerJ">
        <title>Extensive microbial diversity within the chicken gut microbiome revealed by metagenomics and culture.</title>
        <authorList>
            <person name="Gilroy R."/>
            <person name="Ravi A."/>
            <person name="Getino M."/>
            <person name="Pursley I."/>
            <person name="Horton D.L."/>
            <person name="Alikhan N.F."/>
            <person name="Baker D."/>
            <person name="Gharbi K."/>
            <person name="Hall N."/>
            <person name="Watson M."/>
            <person name="Adriaenssens E.M."/>
            <person name="Foster-Nyarko E."/>
            <person name="Jarju S."/>
            <person name="Secka A."/>
            <person name="Antonio M."/>
            <person name="Oren A."/>
            <person name="Chaudhuri R.R."/>
            <person name="La Ragione R."/>
            <person name="Hildebrand F."/>
            <person name="Pallen M.J."/>
        </authorList>
    </citation>
    <scope>NUCLEOTIDE SEQUENCE</scope>
    <source>
        <strain evidence="3">ChiHecec2B26-12326</strain>
    </source>
</reference>
<accession>A0A9D1XQV7</accession>
<dbReference type="InterPro" id="IPR051532">
    <property type="entry name" value="Ester_Hydrolysis_Enzymes"/>
</dbReference>
<gene>
    <name evidence="3" type="ORF">H9848_04660</name>
</gene>
<sequence length="263" mass="29737">MRRVRIMICMLLGTLMGLSAFAAEGKRYVNIVFIGNSITEGVGLSNPTREAPPVKAALYLSKRPEIGSVKYVNRGRSGCTTVDYLPETNTLFPWMTAAADPFRDETWADLVFSIMLGTNDSAISGTNGCPVSPERYYENMRTIIDRLLALYPGCRVVAHRPIWYSPNTYNGSKYMEEGLRRLESYYPQLQKLVDDYARRFPGQVFLGDTEGFDYFKEHHRTDFQAERGNAGIFYLHPNADGAARLGELWGEAILRALEEDKTF</sequence>
<reference evidence="3" key="2">
    <citation type="submission" date="2021-04" db="EMBL/GenBank/DDBJ databases">
        <authorList>
            <person name="Gilroy R."/>
        </authorList>
    </citation>
    <scope>NUCLEOTIDE SEQUENCE</scope>
    <source>
        <strain evidence="3">ChiHecec2B26-12326</strain>
    </source>
</reference>
<feature type="signal peptide" evidence="1">
    <location>
        <begin position="1"/>
        <end position="22"/>
    </location>
</feature>
<keyword evidence="1" id="KW-0732">Signal</keyword>
<feature type="domain" description="SGNH hydrolase-type esterase" evidence="2">
    <location>
        <begin position="33"/>
        <end position="243"/>
    </location>
</feature>
<dbReference type="Gene3D" id="3.40.50.1110">
    <property type="entry name" value="SGNH hydrolase"/>
    <property type="match status" value="1"/>
</dbReference>
<dbReference type="GO" id="GO:0004622">
    <property type="term" value="F:phosphatidylcholine lysophospholipase activity"/>
    <property type="evidence" value="ECO:0007669"/>
    <property type="project" value="TreeGrafter"/>
</dbReference>
<dbReference type="EMBL" id="DXEN01000031">
    <property type="protein sequence ID" value="HIX85883.1"/>
    <property type="molecule type" value="Genomic_DNA"/>
</dbReference>
<evidence type="ECO:0000259" key="2">
    <source>
        <dbReference type="Pfam" id="PF13472"/>
    </source>
</evidence>
<evidence type="ECO:0000313" key="3">
    <source>
        <dbReference type="EMBL" id="HIX85883.1"/>
    </source>
</evidence>
<dbReference type="PANTHER" id="PTHR30383">
    <property type="entry name" value="THIOESTERASE 1/PROTEASE 1/LYSOPHOSPHOLIPASE L1"/>
    <property type="match status" value="1"/>
</dbReference>
<dbReference type="AlphaFoldDB" id="A0A9D1XQV7"/>
<evidence type="ECO:0000313" key="4">
    <source>
        <dbReference type="Proteomes" id="UP000823847"/>
    </source>
</evidence>
<name>A0A9D1XQV7_9BACT</name>
<evidence type="ECO:0000256" key="1">
    <source>
        <dbReference type="SAM" id="SignalP"/>
    </source>
</evidence>
<proteinExistence type="predicted"/>